<dbReference type="Proteomes" id="UP000626109">
    <property type="component" value="Unassembled WGS sequence"/>
</dbReference>
<name>A0A813LUV7_POLGL</name>
<comment type="caution">
    <text evidence="1">The sequence shown here is derived from an EMBL/GenBank/DDBJ whole genome shotgun (WGS) entry which is preliminary data.</text>
</comment>
<evidence type="ECO:0000313" key="1">
    <source>
        <dbReference type="EMBL" id="CAE8738474.1"/>
    </source>
</evidence>
<proteinExistence type="predicted"/>
<organism evidence="1 2">
    <name type="scientific">Polarella glacialis</name>
    <name type="common">Dinoflagellate</name>
    <dbReference type="NCBI Taxonomy" id="89957"/>
    <lineage>
        <taxon>Eukaryota</taxon>
        <taxon>Sar</taxon>
        <taxon>Alveolata</taxon>
        <taxon>Dinophyceae</taxon>
        <taxon>Suessiales</taxon>
        <taxon>Suessiaceae</taxon>
        <taxon>Polarella</taxon>
    </lineage>
</organism>
<feature type="non-terminal residue" evidence="1">
    <location>
        <position position="1"/>
    </location>
</feature>
<gene>
    <name evidence="1" type="ORF">PGLA2088_LOCUS49209</name>
</gene>
<sequence>LFAGPAGRNLAFAAGPALVPGQPTRYVLPPDYKASKLVKDFGECSRTHELRMASRQKRWEMYCAVAVLVTRGAIGSVAEACQLKRLHLEKPKLVKMMAILESGDLPHDKPTSF</sequence>
<accession>A0A813LUV7</accession>
<protein>
    <submittedName>
        <fullName evidence="1">Uncharacterized protein</fullName>
    </submittedName>
</protein>
<dbReference type="AlphaFoldDB" id="A0A813LUV7"/>
<evidence type="ECO:0000313" key="2">
    <source>
        <dbReference type="Proteomes" id="UP000626109"/>
    </source>
</evidence>
<dbReference type="EMBL" id="CAJNNW010036952">
    <property type="protein sequence ID" value="CAE8738474.1"/>
    <property type="molecule type" value="Genomic_DNA"/>
</dbReference>
<reference evidence="1" key="1">
    <citation type="submission" date="2021-02" db="EMBL/GenBank/DDBJ databases">
        <authorList>
            <person name="Dougan E. K."/>
            <person name="Rhodes N."/>
            <person name="Thang M."/>
            <person name="Chan C."/>
        </authorList>
    </citation>
    <scope>NUCLEOTIDE SEQUENCE</scope>
</reference>